<keyword evidence="3" id="KW-0560">Oxidoreductase</keyword>
<evidence type="ECO:0008006" key="6">
    <source>
        <dbReference type="Google" id="ProtNLM"/>
    </source>
</evidence>
<proteinExistence type="inferred from homology"/>
<name>A0AAV5RDM7_STABA</name>
<dbReference type="InterPro" id="IPR020904">
    <property type="entry name" value="Sc_DH/Rdtase_CS"/>
</dbReference>
<evidence type="ECO:0000256" key="1">
    <source>
        <dbReference type="ARBA" id="ARBA00006484"/>
    </source>
</evidence>
<reference evidence="4 5" key="1">
    <citation type="journal article" date="2023" name="Elife">
        <title>Identification of key yeast species and microbe-microbe interactions impacting larval growth of Drosophila in the wild.</title>
        <authorList>
            <person name="Mure A."/>
            <person name="Sugiura Y."/>
            <person name="Maeda R."/>
            <person name="Honda K."/>
            <person name="Sakurai N."/>
            <person name="Takahashi Y."/>
            <person name="Watada M."/>
            <person name="Katoh T."/>
            <person name="Gotoh A."/>
            <person name="Gotoh Y."/>
            <person name="Taniguchi I."/>
            <person name="Nakamura K."/>
            <person name="Hayashi T."/>
            <person name="Katayama T."/>
            <person name="Uemura T."/>
            <person name="Hattori Y."/>
        </authorList>
    </citation>
    <scope>NUCLEOTIDE SEQUENCE [LARGE SCALE GENOMIC DNA]</scope>
    <source>
        <strain evidence="4 5">SB-73</strain>
    </source>
</reference>
<comment type="caution">
    <text evidence="4">The sequence shown here is derived from an EMBL/GenBank/DDBJ whole genome shotgun (WGS) entry which is preliminary data.</text>
</comment>
<organism evidence="4 5">
    <name type="scientific">Starmerella bacillaris</name>
    <name type="common">Yeast</name>
    <name type="synonym">Candida zemplinina</name>
    <dbReference type="NCBI Taxonomy" id="1247836"/>
    <lineage>
        <taxon>Eukaryota</taxon>
        <taxon>Fungi</taxon>
        <taxon>Dikarya</taxon>
        <taxon>Ascomycota</taxon>
        <taxon>Saccharomycotina</taxon>
        <taxon>Dipodascomycetes</taxon>
        <taxon>Dipodascales</taxon>
        <taxon>Trichomonascaceae</taxon>
        <taxon>Starmerella</taxon>
    </lineage>
</organism>
<dbReference type="GO" id="GO:0050664">
    <property type="term" value="F:oxidoreductase activity, acting on NAD(P)H, oxygen as acceptor"/>
    <property type="evidence" value="ECO:0007669"/>
    <property type="project" value="TreeGrafter"/>
</dbReference>
<evidence type="ECO:0000256" key="2">
    <source>
        <dbReference type="ARBA" id="ARBA00022857"/>
    </source>
</evidence>
<dbReference type="GO" id="GO:0016616">
    <property type="term" value="F:oxidoreductase activity, acting on the CH-OH group of donors, NAD or NADP as acceptor"/>
    <property type="evidence" value="ECO:0007669"/>
    <property type="project" value="UniProtKB-ARBA"/>
</dbReference>
<accession>A0AAV5RDM7</accession>
<keyword evidence="5" id="KW-1185">Reference proteome</keyword>
<evidence type="ECO:0000313" key="4">
    <source>
        <dbReference type="EMBL" id="GMM49666.1"/>
    </source>
</evidence>
<sequence>MTKILVTGTSAGGIGEYIVRYLLKNTHAEVIGVARRAAEYGDRYTHIQGDITNAETLEKIKAAVGDKLEGAIFNAGVLGDLARIESSDVDGVKKVFEINYFAPILLTKALLPALRAAKGRAIYTSSLASDHVIQGWTAYSGSKAALNSFVGILGAEEPEIVALAIDPGVVDTPMQTSIREEQLHKLSKEDQKQFSEFKERGLLVNPEDSGKAFGNLVLGAKKEWSGKFLPWNDPDFNCLTLS</sequence>
<evidence type="ECO:0000313" key="5">
    <source>
        <dbReference type="Proteomes" id="UP001362899"/>
    </source>
</evidence>
<dbReference type="Proteomes" id="UP001362899">
    <property type="component" value="Unassembled WGS sequence"/>
</dbReference>
<dbReference type="PRINTS" id="PR00081">
    <property type="entry name" value="GDHRDH"/>
</dbReference>
<evidence type="ECO:0000256" key="3">
    <source>
        <dbReference type="ARBA" id="ARBA00023002"/>
    </source>
</evidence>
<dbReference type="PANTHER" id="PTHR43008">
    <property type="entry name" value="BENZIL REDUCTASE"/>
    <property type="match status" value="1"/>
</dbReference>
<keyword evidence="2" id="KW-0521">NADP</keyword>
<dbReference type="PROSITE" id="PS00061">
    <property type="entry name" value="ADH_SHORT"/>
    <property type="match status" value="1"/>
</dbReference>
<dbReference type="Gene3D" id="3.40.50.720">
    <property type="entry name" value="NAD(P)-binding Rossmann-like Domain"/>
    <property type="match status" value="1"/>
</dbReference>
<dbReference type="AlphaFoldDB" id="A0AAV5RDM7"/>
<dbReference type="InterPro" id="IPR002347">
    <property type="entry name" value="SDR_fam"/>
</dbReference>
<dbReference type="EMBL" id="BTGC01000003">
    <property type="protein sequence ID" value="GMM49666.1"/>
    <property type="molecule type" value="Genomic_DNA"/>
</dbReference>
<dbReference type="InterPro" id="IPR036291">
    <property type="entry name" value="NAD(P)-bd_dom_sf"/>
</dbReference>
<comment type="similarity">
    <text evidence="1">Belongs to the short-chain dehydrogenases/reductases (SDR) family.</text>
</comment>
<dbReference type="PANTHER" id="PTHR43008:SF8">
    <property type="entry name" value="BENZIL REDUCTASE ((S)-BENZOIN FORMING) IRC24"/>
    <property type="match status" value="1"/>
</dbReference>
<gene>
    <name evidence="4" type="ORF">DASB73_006240</name>
</gene>
<dbReference type="SUPFAM" id="SSF51735">
    <property type="entry name" value="NAD(P)-binding Rossmann-fold domains"/>
    <property type="match status" value="1"/>
</dbReference>
<protein>
    <recommendedName>
        <fullName evidence="6">NAD(P)-binding protein</fullName>
    </recommendedName>
</protein>
<dbReference type="Pfam" id="PF00106">
    <property type="entry name" value="adh_short"/>
    <property type="match status" value="1"/>
</dbReference>